<dbReference type="GO" id="GO:0005634">
    <property type="term" value="C:nucleus"/>
    <property type="evidence" value="ECO:0007669"/>
    <property type="project" value="UniProtKB-SubCell"/>
</dbReference>
<evidence type="ECO:0000256" key="5">
    <source>
        <dbReference type="ARBA" id="ARBA00022942"/>
    </source>
</evidence>
<feature type="domain" description="SUN" evidence="10">
    <location>
        <begin position="259"/>
        <end position="424"/>
    </location>
</feature>
<evidence type="ECO:0000313" key="12">
    <source>
        <dbReference type="Proteomes" id="UP000605970"/>
    </source>
</evidence>
<name>A0A8S9ZLF8_9BILA</name>
<evidence type="ECO:0000313" key="11">
    <source>
        <dbReference type="EMBL" id="KAF7634123.1"/>
    </source>
</evidence>
<evidence type="ECO:0000256" key="8">
    <source>
        <dbReference type="SAM" id="MobiDB-lite"/>
    </source>
</evidence>
<keyword evidence="6 9" id="KW-1133">Transmembrane helix</keyword>
<dbReference type="Gene3D" id="3.60.20.10">
    <property type="entry name" value="Glutamine Phosphoribosylpyrophosphate, subunit 1, domain 1"/>
    <property type="match status" value="1"/>
</dbReference>
<sequence>MSLSTLFSSAKREWNPYQDMGGTCAALSGPDFVVFASDTRMNMWDSLLSRDCDKIAVLDNNILLGTCGFYGDILHLLKFLHLRLKKYKFNYQHEMSVGMCANMLARVLYSRRFFPLYTGCMLGGLDANDMTLLQSFNYNDRQFTSLSASLISTSPFLLLFILLLINCTCIGRMMFSSTEEVGNVEKNTKIGSEFEEKANSNVLSDELLETTVDSIKMEEIEQNSNLDQSPPPTLQKENFAEVTFPSPTKQSIIDTSTEQPDISSFPTTTTMTESNHHLHTKRNYASKECGAKVLYSNEEAENRGAILNDPERDDYMRNPCERAQNKFLIIELCETIQLNSFEIANFELFSSNPKDFRLWSSERYPTQEWVLIGDFEAQNIRQVQSFDVKQTTSYAKFVKLELLTHYGNEHFCTLSTFVIYGTSIIDEYEAEAASSTTLHHQHQFNKIDDNLVVKEIKEYKNNVTLNETIEECSKNLIEKQVGENVGENGEHVGMKTQQQQQKPVTPTYVLDERVSRPLPGTSTNSKESIFMKLNKRLVLLEQNMSTSNEHLNELTKRVGMLHQQNGFNEQIEKIVRTTAENVAKHETKKVREEMQLKINDLQFEVRRLSQLLNTVLTSIQPFRPDGTTKGIYSSNNEKTCMNSEISPSYYSHNTIVKGEETYVKQGLWTTNEVIIVVIIVQICTLIVLKLINLIMTYIKTVRGLNTAKE</sequence>
<evidence type="ECO:0000256" key="9">
    <source>
        <dbReference type="SAM" id="Phobius"/>
    </source>
</evidence>
<dbReference type="GO" id="GO:0005839">
    <property type="term" value="C:proteasome core complex"/>
    <property type="evidence" value="ECO:0007669"/>
    <property type="project" value="InterPro"/>
</dbReference>
<dbReference type="GO" id="GO:0005737">
    <property type="term" value="C:cytoplasm"/>
    <property type="evidence" value="ECO:0007669"/>
    <property type="project" value="TreeGrafter"/>
</dbReference>
<keyword evidence="4 9" id="KW-0812">Transmembrane</keyword>
<dbReference type="EMBL" id="JABEBT010000063">
    <property type="protein sequence ID" value="KAF7634123.1"/>
    <property type="molecule type" value="Genomic_DNA"/>
</dbReference>
<dbReference type="OrthoDB" id="266334at2759"/>
<evidence type="ECO:0000256" key="4">
    <source>
        <dbReference type="ARBA" id="ARBA00022692"/>
    </source>
</evidence>
<feature type="transmembrane region" description="Helical" evidence="9">
    <location>
        <begin position="673"/>
        <end position="698"/>
    </location>
</feature>
<evidence type="ECO:0000256" key="6">
    <source>
        <dbReference type="ARBA" id="ARBA00022989"/>
    </source>
</evidence>
<dbReference type="Proteomes" id="UP000605970">
    <property type="component" value="Unassembled WGS sequence"/>
</dbReference>
<dbReference type="PANTHER" id="PTHR12953">
    <property type="entry name" value="MEMBRANE PROTEIN CH1 RELATED"/>
    <property type="match status" value="1"/>
</dbReference>
<dbReference type="PANTHER" id="PTHR12953:SF0">
    <property type="entry name" value="SUN DOMAIN-CONTAINING OSSIFICATION FACTOR"/>
    <property type="match status" value="1"/>
</dbReference>
<reference evidence="11" key="1">
    <citation type="journal article" date="2020" name="Ecol. Evol.">
        <title>Genome structure and content of the rice root-knot nematode (Meloidogyne graminicola).</title>
        <authorList>
            <person name="Phan N.T."/>
            <person name="Danchin E.G.J."/>
            <person name="Klopp C."/>
            <person name="Perfus-Barbeoch L."/>
            <person name="Kozlowski D.K."/>
            <person name="Koutsovoulos G.D."/>
            <person name="Lopez-Roques C."/>
            <person name="Bouchez O."/>
            <person name="Zahm M."/>
            <person name="Besnard G."/>
            <person name="Bellafiore S."/>
        </authorList>
    </citation>
    <scope>NUCLEOTIDE SEQUENCE</scope>
    <source>
        <strain evidence="11">VN-18</strain>
    </source>
</reference>
<dbReference type="SUPFAM" id="SSF56235">
    <property type="entry name" value="N-terminal nucleophile aminohydrolases (Ntn hydrolases)"/>
    <property type="match status" value="1"/>
</dbReference>
<gene>
    <name evidence="11" type="ORF">Mgra_00006422</name>
</gene>
<dbReference type="PROSITE" id="PS00854">
    <property type="entry name" value="PROTEASOME_BETA_1"/>
    <property type="match status" value="1"/>
</dbReference>
<dbReference type="GO" id="GO:0012505">
    <property type="term" value="C:endomembrane system"/>
    <property type="evidence" value="ECO:0007669"/>
    <property type="project" value="UniProtKB-SubCell"/>
</dbReference>
<keyword evidence="5" id="KW-0647">Proteasome</keyword>
<dbReference type="GO" id="GO:0016020">
    <property type="term" value="C:membrane"/>
    <property type="evidence" value="ECO:0007669"/>
    <property type="project" value="InterPro"/>
</dbReference>
<dbReference type="Pfam" id="PF07738">
    <property type="entry name" value="Sad1_UNC"/>
    <property type="match status" value="1"/>
</dbReference>
<evidence type="ECO:0000256" key="1">
    <source>
        <dbReference type="ARBA" id="ARBA00004123"/>
    </source>
</evidence>
<evidence type="ECO:0000259" key="10">
    <source>
        <dbReference type="PROSITE" id="PS51469"/>
    </source>
</evidence>
<accession>A0A8S9ZLF8</accession>
<dbReference type="InterPro" id="IPR001353">
    <property type="entry name" value="Proteasome_sua/b"/>
</dbReference>
<organism evidence="11 12">
    <name type="scientific">Meloidogyne graminicola</name>
    <dbReference type="NCBI Taxonomy" id="189291"/>
    <lineage>
        <taxon>Eukaryota</taxon>
        <taxon>Metazoa</taxon>
        <taxon>Ecdysozoa</taxon>
        <taxon>Nematoda</taxon>
        <taxon>Chromadorea</taxon>
        <taxon>Rhabditida</taxon>
        <taxon>Tylenchina</taxon>
        <taxon>Tylenchomorpha</taxon>
        <taxon>Tylenchoidea</taxon>
        <taxon>Meloidogynidae</taxon>
        <taxon>Meloidogyninae</taxon>
        <taxon>Meloidogyne</taxon>
    </lineage>
</organism>
<dbReference type="Pfam" id="PF00227">
    <property type="entry name" value="Proteasome"/>
    <property type="match status" value="1"/>
</dbReference>
<dbReference type="GO" id="GO:0051603">
    <property type="term" value="P:proteolysis involved in protein catabolic process"/>
    <property type="evidence" value="ECO:0007669"/>
    <property type="project" value="InterPro"/>
</dbReference>
<feature type="region of interest" description="Disordered" evidence="8">
    <location>
        <begin position="493"/>
        <end position="525"/>
    </location>
</feature>
<dbReference type="PROSITE" id="PS51469">
    <property type="entry name" value="SUN"/>
    <property type="match status" value="1"/>
</dbReference>
<evidence type="ECO:0000256" key="2">
    <source>
        <dbReference type="ARBA" id="ARBA00004308"/>
    </source>
</evidence>
<protein>
    <submittedName>
        <fullName evidence="11">SUN domain-containing protein</fullName>
    </submittedName>
</protein>
<dbReference type="InterPro" id="IPR029055">
    <property type="entry name" value="Ntn_hydrolases_N"/>
</dbReference>
<keyword evidence="3" id="KW-0963">Cytoplasm</keyword>
<comment type="caution">
    <text evidence="11">The sequence shown here is derived from an EMBL/GenBank/DDBJ whole genome shotgun (WGS) entry which is preliminary data.</text>
</comment>
<comment type="subcellular location">
    <subcellularLocation>
        <location evidence="2">Endomembrane system</location>
    </subcellularLocation>
    <subcellularLocation>
        <location evidence="1">Nucleus</location>
    </subcellularLocation>
</comment>
<dbReference type="GO" id="GO:0034975">
    <property type="term" value="P:protein folding in endoplasmic reticulum"/>
    <property type="evidence" value="ECO:0007669"/>
    <property type="project" value="TreeGrafter"/>
</dbReference>
<evidence type="ECO:0000256" key="7">
    <source>
        <dbReference type="ARBA" id="ARBA00023136"/>
    </source>
</evidence>
<dbReference type="InterPro" id="IPR045120">
    <property type="entry name" value="Suco/Slp1-like"/>
</dbReference>
<dbReference type="AlphaFoldDB" id="A0A8S9ZLF8"/>
<dbReference type="InterPro" id="IPR012919">
    <property type="entry name" value="SUN_dom"/>
</dbReference>
<keyword evidence="12" id="KW-1185">Reference proteome</keyword>
<feature type="transmembrane region" description="Helical" evidence="9">
    <location>
        <begin position="143"/>
        <end position="165"/>
    </location>
</feature>
<dbReference type="Gene3D" id="2.60.120.260">
    <property type="entry name" value="Galactose-binding domain-like"/>
    <property type="match status" value="1"/>
</dbReference>
<evidence type="ECO:0000256" key="3">
    <source>
        <dbReference type="ARBA" id="ARBA00022490"/>
    </source>
</evidence>
<keyword evidence="7 9" id="KW-0472">Membrane</keyword>
<proteinExistence type="predicted"/>
<dbReference type="InterPro" id="IPR016050">
    <property type="entry name" value="Proteasome_bsu_CS"/>
</dbReference>